<sequence length="136" mass="15611">MYEENIVNCSTFEDEFCKKIKAFSDILMNQLFSPIICADQQDIILSNDKKMAESISQNQREESSQATTISASSFGTMIRVSLLSLFLYKVTPIGSWLCPGIGNLKKHSIWEKTKRMNQYFNILNLLNRIILMETTI</sequence>
<evidence type="ECO:0000313" key="1">
    <source>
        <dbReference type="EMBL" id="SBT57294.1"/>
    </source>
</evidence>
<name>A0A1A9AM55_PLAOA</name>
<proteinExistence type="predicted"/>
<dbReference type="EMBL" id="FLRE01001780">
    <property type="protein sequence ID" value="SBT57294.1"/>
    <property type="molecule type" value="Genomic_DNA"/>
</dbReference>
<protein>
    <submittedName>
        <fullName evidence="1">PIR Superfamily Protein</fullName>
    </submittedName>
</protein>
<dbReference type="Proteomes" id="UP000078550">
    <property type="component" value="Unassembled WGS sequence"/>
</dbReference>
<gene>
    <name evidence="1" type="ORF">POVWA2_078550</name>
</gene>
<reference evidence="2" key="1">
    <citation type="submission" date="2016-05" db="EMBL/GenBank/DDBJ databases">
        <authorList>
            <person name="Naeem Raeece"/>
        </authorList>
    </citation>
    <scope>NUCLEOTIDE SEQUENCE [LARGE SCALE GENOMIC DNA]</scope>
</reference>
<evidence type="ECO:0000313" key="2">
    <source>
        <dbReference type="Proteomes" id="UP000078550"/>
    </source>
</evidence>
<dbReference type="AlphaFoldDB" id="A0A1A9AM55"/>
<accession>A0A1A9AM55</accession>
<organism evidence="1 2">
    <name type="scientific">Plasmodium ovale wallikeri</name>
    <dbReference type="NCBI Taxonomy" id="864142"/>
    <lineage>
        <taxon>Eukaryota</taxon>
        <taxon>Sar</taxon>
        <taxon>Alveolata</taxon>
        <taxon>Apicomplexa</taxon>
        <taxon>Aconoidasida</taxon>
        <taxon>Haemosporida</taxon>
        <taxon>Plasmodiidae</taxon>
        <taxon>Plasmodium</taxon>
        <taxon>Plasmodium (Plasmodium)</taxon>
    </lineage>
</organism>